<dbReference type="Gene3D" id="3.30.70.1170">
    <property type="entry name" value="Sun protein, domain 3"/>
    <property type="match status" value="1"/>
</dbReference>
<dbReference type="InterPro" id="IPR054728">
    <property type="entry name" value="RsmB-like_ferredoxin"/>
</dbReference>
<dbReference type="EC" id="2.1.1.176" evidence="4"/>
<evidence type="ECO:0000256" key="11">
    <source>
        <dbReference type="ARBA" id="ARBA00030399"/>
    </source>
</evidence>
<keyword evidence="6" id="KW-0698">rRNA processing</keyword>
<dbReference type="Pfam" id="PF01189">
    <property type="entry name" value="Methyltr_RsmB-F"/>
    <property type="match status" value="1"/>
</dbReference>
<dbReference type="PROSITE" id="PS01153">
    <property type="entry name" value="NOL1_NOP2_SUN"/>
    <property type="match status" value="1"/>
</dbReference>
<dbReference type="InterPro" id="IPR006027">
    <property type="entry name" value="NusB_RsmB_TIM44"/>
</dbReference>
<feature type="binding site" evidence="14">
    <location>
        <begin position="259"/>
        <end position="265"/>
    </location>
    <ligand>
        <name>S-adenosyl-L-methionine</name>
        <dbReference type="ChEBI" id="CHEBI:59789"/>
    </ligand>
</feature>
<dbReference type="EMBL" id="FPAI01000004">
    <property type="protein sequence ID" value="SFS49952.1"/>
    <property type="molecule type" value="Genomic_DNA"/>
</dbReference>
<comment type="subcellular location">
    <subcellularLocation>
        <location evidence="2">Cytoplasm</location>
    </subcellularLocation>
</comment>
<dbReference type="GO" id="GO:0008649">
    <property type="term" value="F:rRNA methyltransferase activity"/>
    <property type="evidence" value="ECO:0007669"/>
    <property type="project" value="InterPro"/>
</dbReference>
<dbReference type="NCBIfam" id="TIGR00563">
    <property type="entry name" value="rsmB"/>
    <property type="match status" value="1"/>
</dbReference>
<dbReference type="FunFam" id="1.10.940.10:FF:000006">
    <property type="entry name" value="16S rRNA (Cytosine(967)-C(5))-methyltransferase RsmB"/>
    <property type="match status" value="1"/>
</dbReference>
<dbReference type="SUPFAM" id="SSF48013">
    <property type="entry name" value="NusB-like"/>
    <property type="match status" value="1"/>
</dbReference>
<dbReference type="InterPro" id="IPR035926">
    <property type="entry name" value="NusB-like_sf"/>
</dbReference>
<feature type="binding site" evidence="14">
    <location>
        <position position="310"/>
    </location>
    <ligand>
        <name>S-adenosyl-L-methionine</name>
        <dbReference type="ChEBI" id="CHEBI:59789"/>
    </ligand>
</feature>
<dbReference type="FunFam" id="3.30.70.1170:FF:000003">
    <property type="entry name" value="16S rRNA (Cytosine(967)-C(5))-methyltransferase RsmB"/>
    <property type="match status" value="1"/>
</dbReference>
<feature type="domain" description="SAM-dependent MTase RsmB/NOP-type" evidence="15">
    <location>
        <begin position="170"/>
        <end position="448"/>
    </location>
</feature>
<dbReference type="Proteomes" id="UP000199139">
    <property type="component" value="Unassembled WGS sequence"/>
</dbReference>
<evidence type="ECO:0000256" key="14">
    <source>
        <dbReference type="PROSITE-ProRule" id="PRU01023"/>
    </source>
</evidence>
<evidence type="ECO:0000256" key="1">
    <source>
        <dbReference type="ARBA" id="ARBA00002724"/>
    </source>
</evidence>
<protein>
    <recommendedName>
        <fullName evidence="4">16S rRNA (cytosine(967)-C(5))-methyltransferase</fullName>
        <ecNumber evidence="4">2.1.1.176</ecNumber>
    </recommendedName>
    <alternativeName>
        <fullName evidence="11">16S rRNA m5C967 methyltransferase</fullName>
    </alternativeName>
    <alternativeName>
        <fullName evidence="12">rRNA (cytosine-C(5)-)-methyltransferase RsmB</fullName>
    </alternativeName>
</protein>
<keyword evidence="5" id="KW-0963">Cytoplasm</keyword>
<dbReference type="GO" id="GO:0006355">
    <property type="term" value="P:regulation of DNA-templated transcription"/>
    <property type="evidence" value="ECO:0007669"/>
    <property type="project" value="InterPro"/>
</dbReference>
<evidence type="ECO:0000256" key="5">
    <source>
        <dbReference type="ARBA" id="ARBA00022490"/>
    </source>
</evidence>
<dbReference type="PANTHER" id="PTHR22807:SF53">
    <property type="entry name" value="RIBOSOMAL RNA SMALL SUBUNIT METHYLTRANSFERASE B-RELATED"/>
    <property type="match status" value="1"/>
</dbReference>
<evidence type="ECO:0000256" key="7">
    <source>
        <dbReference type="ARBA" id="ARBA00022603"/>
    </source>
</evidence>
<evidence type="ECO:0000256" key="6">
    <source>
        <dbReference type="ARBA" id="ARBA00022552"/>
    </source>
</evidence>
<keyword evidence="7 14" id="KW-0489">Methyltransferase</keyword>
<evidence type="ECO:0000256" key="2">
    <source>
        <dbReference type="ARBA" id="ARBA00004496"/>
    </source>
</evidence>
<evidence type="ECO:0000256" key="12">
    <source>
        <dbReference type="ARBA" id="ARBA00031088"/>
    </source>
</evidence>
<accession>A0A1I6QC21</accession>
<evidence type="ECO:0000256" key="3">
    <source>
        <dbReference type="ARBA" id="ARBA00007494"/>
    </source>
</evidence>
<gene>
    <name evidence="16" type="ORF">SAMN05421668_10441</name>
</gene>
<evidence type="ECO:0000259" key="15">
    <source>
        <dbReference type="PROSITE" id="PS51686"/>
    </source>
</evidence>
<keyword evidence="8 14" id="KW-0808">Transferase</keyword>
<dbReference type="InterPro" id="IPR004573">
    <property type="entry name" value="rRNA_ssu_MeTfrase_B"/>
</dbReference>
<dbReference type="InterPro" id="IPR029063">
    <property type="entry name" value="SAM-dependent_MTases_sf"/>
</dbReference>
<dbReference type="Gene3D" id="1.10.940.10">
    <property type="entry name" value="NusB-like"/>
    <property type="match status" value="1"/>
</dbReference>
<keyword evidence="10 14" id="KW-0694">RNA-binding</keyword>
<evidence type="ECO:0000256" key="13">
    <source>
        <dbReference type="ARBA" id="ARBA00047283"/>
    </source>
</evidence>
<name>A0A1I6QC21_9BACI</name>
<dbReference type="AlphaFoldDB" id="A0A1I6QC21"/>
<evidence type="ECO:0000256" key="10">
    <source>
        <dbReference type="ARBA" id="ARBA00022884"/>
    </source>
</evidence>
<reference evidence="16 17" key="1">
    <citation type="submission" date="2016-10" db="EMBL/GenBank/DDBJ databases">
        <authorList>
            <person name="de Groot N.N."/>
        </authorList>
    </citation>
    <scope>NUCLEOTIDE SEQUENCE [LARGE SCALE GENOMIC DNA]</scope>
    <source>
        <strain evidence="16 17">DSM 17074</strain>
    </source>
</reference>
<evidence type="ECO:0000313" key="16">
    <source>
        <dbReference type="EMBL" id="SFS49952.1"/>
    </source>
</evidence>
<dbReference type="Gene3D" id="3.40.50.150">
    <property type="entry name" value="Vaccinia Virus protein VP39"/>
    <property type="match status" value="1"/>
</dbReference>
<comment type="function">
    <text evidence="1">Specifically methylates the cytosine at position 967 (m5C967) of 16S rRNA.</text>
</comment>
<feature type="active site" description="Nucleophile" evidence="14">
    <location>
        <position position="382"/>
    </location>
</feature>
<evidence type="ECO:0000313" key="17">
    <source>
        <dbReference type="Proteomes" id="UP000199139"/>
    </source>
</evidence>
<evidence type="ECO:0000256" key="4">
    <source>
        <dbReference type="ARBA" id="ARBA00012140"/>
    </source>
</evidence>
<feature type="binding site" evidence="14">
    <location>
        <position position="329"/>
    </location>
    <ligand>
        <name>S-adenosyl-L-methionine</name>
        <dbReference type="ChEBI" id="CHEBI:59789"/>
    </ligand>
</feature>
<dbReference type="InterPro" id="IPR023267">
    <property type="entry name" value="RCMT"/>
</dbReference>
<comment type="similarity">
    <text evidence="3 14">Belongs to the class I-like SAM-binding methyltransferase superfamily. RsmB/NOP family.</text>
</comment>
<dbReference type="STRING" id="306541.SAMN05421668_10441"/>
<dbReference type="InterPro" id="IPR049560">
    <property type="entry name" value="MeTrfase_RsmB-F_NOP2_cat"/>
</dbReference>
<feature type="binding site" evidence="14">
    <location>
        <position position="283"/>
    </location>
    <ligand>
        <name>S-adenosyl-L-methionine</name>
        <dbReference type="ChEBI" id="CHEBI:59789"/>
    </ligand>
</feature>
<dbReference type="InterPro" id="IPR001678">
    <property type="entry name" value="MeTrfase_RsmB-F_NOP2_dom"/>
</dbReference>
<dbReference type="InterPro" id="IPR018314">
    <property type="entry name" value="RsmB/NOL1/NOP2-like_CS"/>
</dbReference>
<evidence type="ECO:0000256" key="9">
    <source>
        <dbReference type="ARBA" id="ARBA00022691"/>
    </source>
</evidence>
<dbReference type="PROSITE" id="PS51686">
    <property type="entry name" value="SAM_MT_RSMB_NOP"/>
    <property type="match status" value="1"/>
</dbReference>
<dbReference type="PANTHER" id="PTHR22807">
    <property type="entry name" value="NOP2 YEAST -RELATED NOL1/NOP2/FMU SUN DOMAIN-CONTAINING"/>
    <property type="match status" value="1"/>
</dbReference>
<dbReference type="FunFam" id="3.40.50.150:FF:000022">
    <property type="entry name" value="Ribosomal RNA small subunit methyltransferase B"/>
    <property type="match status" value="1"/>
</dbReference>
<dbReference type="NCBIfam" id="NF011494">
    <property type="entry name" value="PRK14902.1"/>
    <property type="match status" value="1"/>
</dbReference>
<keyword evidence="9 14" id="KW-0949">S-adenosyl-L-methionine</keyword>
<dbReference type="GO" id="GO:0005737">
    <property type="term" value="C:cytoplasm"/>
    <property type="evidence" value="ECO:0007669"/>
    <property type="project" value="UniProtKB-SubCell"/>
</dbReference>
<dbReference type="SUPFAM" id="SSF53335">
    <property type="entry name" value="S-adenosyl-L-methionine-dependent methyltransferases"/>
    <property type="match status" value="1"/>
</dbReference>
<dbReference type="PRINTS" id="PR02008">
    <property type="entry name" value="RCMTFAMILY"/>
</dbReference>
<organism evidence="16 17">
    <name type="scientific">Halolactibacillus miurensis</name>
    <dbReference type="NCBI Taxonomy" id="306541"/>
    <lineage>
        <taxon>Bacteria</taxon>
        <taxon>Bacillati</taxon>
        <taxon>Bacillota</taxon>
        <taxon>Bacilli</taxon>
        <taxon>Bacillales</taxon>
        <taxon>Bacillaceae</taxon>
        <taxon>Halolactibacillus</taxon>
    </lineage>
</organism>
<dbReference type="GO" id="GO:0003723">
    <property type="term" value="F:RNA binding"/>
    <property type="evidence" value="ECO:0007669"/>
    <property type="project" value="UniProtKB-UniRule"/>
</dbReference>
<evidence type="ECO:0000256" key="8">
    <source>
        <dbReference type="ARBA" id="ARBA00022679"/>
    </source>
</evidence>
<comment type="catalytic activity">
    <reaction evidence="13">
        <text>cytidine(967) in 16S rRNA + S-adenosyl-L-methionine = 5-methylcytidine(967) in 16S rRNA + S-adenosyl-L-homocysteine + H(+)</text>
        <dbReference type="Rhea" id="RHEA:42748"/>
        <dbReference type="Rhea" id="RHEA-COMP:10219"/>
        <dbReference type="Rhea" id="RHEA-COMP:10220"/>
        <dbReference type="ChEBI" id="CHEBI:15378"/>
        <dbReference type="ChEBI" id="CHEBI:57856"/>
        <dbReference type="ChEBI" id="CHEBI:59789"/>
        <dbReference type="ChEBI" id="CHEBI:74483"/>
        <dbReference type="ChEBI" id="CHEBI:82748"/>
        <dbReference type="EC" id="2.1.1.176"/>
    </reaction>
</comment>
<dbReference type="Pfam" id="PF22458">
    <property type="entry name" value="RsmF-B_ferredox"/>
    <property type="match status" value="1"/>
</dbReference>
<sequence length="454" mass="51272">MMSKTVRAHALDVLVKVGDNGAFSHLLIDQTLKNNALDIRDQGLFTELVYGTLNRKLTLAYDLDQFVKKTGKLQSWVKWLLYLSFYQLKYLDKVPDHAVVNEAVEIAKKRGHQGIVKLVNGVLRQALRQGFPSYETIEPVTKRLSIETSTPEWLMERWIDSYGLEKAEKIATAQLIKADKAVRVNLLKMTREDVKQQLIEDGFEVEASPFSSKGLIINAGNILKHPFFDEGIVTIQDQTSMLVGEMMAVEKDQVILDSCSAPGGKTTDLAERLSNTGRVYSYDLHEKKTTLVDKKAAQLGLINIKTKAMDARELDQLFEVKTFDRILIDAPCSGFGVIRTKPDIKYTKTSEDVLNLSMIQFDMLNTIMPLLKEDGKLIYSTCTIDPTENEALIAEFLSGQTRYEVDPTFFTELPAFLQQSVGVTPFGLQIFPDDFHTDGFFLTRLQYKQATDET</sequence>
<dbReference type="Pfam" id="PF01029">
    <property type="entry name" value="NusB"/>
    <property type="match status" value="1"/>
</dbReference>
<proteinExistence type="inferred from homology"/>